<dbReference type="EMBL" id="SZQL01000004">
    <property type="protein sequence ID" value="TKK69792.1"/>
    <property type="molecule type" value="Genomic_DNA"/>
</dbReference>
<dbReference type="PANTHER" id="PTHR30007:SF0">
    <property type="entry name" value="TRANSPOSASE"/>
    <property type="match status" value="1"/>
</dbReference>
<dbReference type="Pfam" id="PF13340">
    <property type="entry name" value="DUF4096"/>
    <property type="match status" value="1"/>
</dbReference>
<feature type="domain" description="Transposase IS4-like" evidence="1">
    <location>
        <begin position="95"/>
        <end position="241"/>
    </location>
</feature>
<dbReference type="GO" id="GO:0006313">
    <property type="term" value="P:DNA transposition"/>
    <property type="evidence" value="ECO:0007669"/>
    <property type="project" value="InterPro"/>
</dbReference>
<proteinExistence type="predicted"/>
<name>A0A4U3L4D1_9BACT</name>
<reference evidence="3 4" key="1">
    <citation type="submission" date="2019-05" db="EMBL/GenBank/DDBJ databases">
        <title>Panacibacter sp. strain 17mud1-8 Genome sequencing and assembly.</title>
        <authorList>
            <person name="Chhetri G."/>
        </authorList>
    </citation>
    <scope>NUCLEOTIDE SEQUENCE [LARGE SCALE GENOMIC DNA]</scope>
    <source>
        <strain evidence="3 4">17mud1-8</strain>
    </source>
</reference>
<keyword evidence="4" id="KW-1185">Reference proteome</keyword>
<dbReference type="Proteomes" id="UP000305848">
    <property type="component" value="Unassembled WGS sequence"/>
</dbReference>
<dbReference type="InterPro" id="IPR025161">
    <property type="entry name" value="IS402-like_dom"/>
</dbReference>
<feature type="domain" description="Insertion element IS402-like" evidence="2">
    <location>
        <begin position="7"/>
        <end position="77"/>
    </location>
</feature>
<dbReference type="InterPro" id="IPR002559">
    <property type="entry name" value="Transposase_11"/>
</dbReference>
<evidence type="ECO:0000259" key="1">
    <source>
        <dbReference type="Pfam" id="PF01609"/>
    </source>
</evidence>
<comment type="caution">
    <text evidence="3">The sequence shown here is derived from an EMBL/GenBank/DDBJ whole genome shotgun (WGS) entry which is preliminary data.</text>
</comment>
<dbReference type="GO" id="GO:0004803">
    <property type="term" value="F:transposase activity"/>
    <property type="evidence" value="ECO:0007669"/>
    <property type="project" value="InterPro"/>
</dbReference>
<dbReference type="AlphaFoldDB" id="A0A4U3L4D1"/>
<dbReference type="NCBIfam" id="NF033580">
    <property type="entry name" value="transpos_IS5_3"/>
    <property type="match status" value="1"/>
</dbReference>
<evidence type="ECO:0000259" key="2">
    <source>
        <dbReference type="Pfam" id="PF13340"/>
    </source>
</evidence>
<dbReference type="PANTHER" id="PTHR30007">
    <property type="entry name" value="PHP DOMAIN PROTEIN"/>
    <property type="match status" value="1"/>
</dbReference>
<gene>
    <name evidence="3" type="ORF">FC093_06850</name>
</gene>
<dbReference type="OrthoDB" id="641890at2"/>
<accession>A0A4U3L4D1</accession>
<evidence type="ECO:0000313" key="3">
    <source>
        <dbReference type="EMBL" id="TKK69792.1"/>
    </source>
</evidence>
<protein>
    <submittedName>
        <fullName evidence="3">IS5 family transposase</fullName>
    </submittedName>
</protein>
<evidence type="ECO:0000313" key="4">
    <source>
        <dbReference type="Proteomes" id="UP000305848"/>
    </source>
</evidence>
<dbReference type="GO" id="GO:0003677">
    <property type="term" value="F:DNA binding"/>
    <property type="evidence" value="ECO:0007669"/>
    <property type="project" value="InterPro"/>
</dbReference>
<dbReference type="Pfam" id="PF01609">
    <property type="entry name" value="DDE_Tnp_1"/>
    <property type="match status" value="1"/>
</dbReference>
<sequence>MNYPFMLSDSQWDEVKPYFDSKSRKGKQSLQVIVSSIIYLLRTGCQWRMLPEEVYGKWELVYYYYRKWMAYAVLENLLYKLVGKVRKNNGRAKEPTAAVIDTQSIKTPAGVSEQIGYDGGKKVKGRKRSIAADTQGNIIAAGVTAASVHDSKAVCVLKEQVEDYGTITTIFADGAFKGDPPFDRKGKIKWKIVNKKAGPFKVLPKRWVVERSIAWLTNFRRLAKDYEKNIECSKAMIIMAAITITLNKLLT</sequence>
<organism evidence="3 4">
    <name type="scientific">Ilyomonas limi</name>
    <dbReference type="NCBI Taxonomy" id="2575867"/>
    <lineage>
        <taxon>Bacteria</taxon>
        <taxon>Pseudomonadati</taxon>
        <taxon>Bacteroidota</taxon>
        <taxon>Chitinophagia</taxon>
        <taxon>Chitinophagales</taxon>
        <taxon>Chitinophagaceae</taxon>
        <taxon>Ilyomonas</taxon>
    </lineage>
</organism>